<name>U9SZC4_RHIID</name>
<gene>
    <name evidence="1" type="ORF">GLOINDRAFT_338528</name>
</gene>
<sequence length="83" mass="9861">MNREETQLRNPKWKILTCIISGHGTKIKAFQKTINLHRLQTWIYWYAERSLDPTTCAYKILSEIHEHVDGYGCRKNGVIYSHR</sequence>
<organism evidence="1">
    <name type="scientific">Rhizophagus irregularis (strain DAOM 181602 / DAOM 197198 / MUCL 43194)</name>
    <name type="common">Arbuscular mycorrhizal fungus</name>
    <name type="synonym">Glomus intraradices</name>
    <dbReference type="NCBI Taxonomy" id="747089"/>
    <lineage>
        <taxon>Eukaryota</taxon>
        <taxon>Fungi</taxon>
        <taxon>Fungi incertae sedis</taxon>
        <taxon>Mucoromycota</taxon>
        <taxon>Glomeromycotina</taxon>
        <taxon>Glomeromycetes</taxon>
        <taxon>Glomerales</taxon>
        <taxon>Glomeraceae</taxon>
        <taxon>Rhizophagus</taxon>
    </lineage>
</organism>
<dbReference type="HOGENOM" id="CLU_2543764_0_0_1"/>
<protein>
    <submittedName>
        <fullName evidence="1">Uncharacterized protein</fullName>
    </submittedName>
</protein>
<dbReference type="AlphaFoldDB" id="U9SZC4"/>
<dbReference type="VEuPathDB" id="FungiDB:RhiirFUN_022303"/>
<accession>U9SZC4</accession>
<dbReference type="EMBL" id="KI297175">
    <property type="protein sequence ID" value="ESA00467.1"/>
    <property type="molecule type" value="Genomic_DNA"/>
</dbReference>
<evidence type="ECO:0000313" key="1">
    <source>
        <dbReference type="EMBL" id="ESA00467.1"/>
    </source>
</evidence>
<reference evidence="1" key="1">
    <citation type="submission" date="2013-07" db="EMBL/GenBank/DDBJ databases">
        <title>The genome of an arbuscular mycorrhizal fungus provides insights into the evolution of the oldest plant symbiosis.</title>
        <authorList>
            <consortium name="DOE Joint Genome Institute"/>
            <person name="Tisserant E."/>
            <person name="Malbreil M."/>
            <person name="Kuo A."/>
            <person name="Kohler A."/>
            <person name="Symeonidi A."/>
            <person name="Balestrini R."/>
            <person name="Charron P."/>
            <person name="Duensing N."/>
            <person name="Frei-dit-Frey N."/>
            <person name="Gianinazzi-Pearson V."/>
            <person name="Gilbert B."/>
            <person name="Handa Y."/>
            <person name="Hijri M."/>
            <person name="Kaul R."/>
            <person name="Kawaguchi M."/>
            <person name="Krajinski F."/>
            <person name="Lammers P."/>
            <person name="Lapierre D."/>
            <person name="Masclaux F.G."/>
            <person name="Murat C."/>
            <person name="Morin E."/>
            <person name="Ndikumana S."/>
            <person name="Pagni M."/>
            <person name="Petitpierre D."/>
            <person name="Requena N."/>
            <person name="Rosikiewicz P."/>
            <person name="Riley R."/>
            <person name="Saito K."/>
            <person name="San Clemente H."/>
            <person name="Shapiro H."/>
            <person name="van Tuinen D."/>
            <person name="Becard G."/>
            <person name="Bonfante P."/>
            <person name="Paszkowski U."/>
            <person name="Shachar-Hill Y."/>
            <person name="Young J.P."/>
            <person name="Sanders I.R."/>
            <person name="Henrissat B."/>
            <person name="Rensing S.A."/>
            <person name="Grigoriev I.V."/>
            <person name="Corradi N."/>
            <person name="Roux C."/>
            <person name="Martin F."/>
        </authorList>
    </citation>
    <scope>NUCLEOTIDE SEQUENCE</scope>
    <source>
        <strain evidence="1">DAOM 197198</strain>
    </source>
</reference>
<proteinExistence type="predicted"/>